<dbReference type="EMBL" id="HBUE01345938">
    <property type="protein sequence ID" value="CAG6600704.1"/>
    <property type="molecule type" value="Transcribed_RNA"/>
</dbReference>
<dbReference type="AlphaFoldDB" id="A0A8D8L8P7"/>
<feature type="compositionally biased region" description="Low complexity" evidence="1">
    <location>
        <begin position="86"/>
        <end position="100"/>
    </location>
</feature>
<feature type="compositionally biased region" description="Low complexity" evidence="1">
    <location>
        <begin position="27"/>
        <end position="42"/>
    </location>
</feature>
<protein>
    <submittedName>
        <fullName evidence="2">(northern house mosquito) hypothetical protein</fullName>
    </submittedName>
</protein>
<feature type="region of interest" description="Disordered" evidence="1">
    <location>
        <begin position="1"/>
        <end position="45"/>
    </location>
</feature>
<sequence length="123" mass="12566">MASARPVLGTDRETAQVAAATSGTAPSRTTGTSNGTISSSRSADAEMTAALGVTRLEAHLQTDHRTTTPATTATTTATRDRGQTGTGSPSPSGIASAAGRSRVERVPSEGRLLRGRIREGIIF</sequence>
<evidence type="ECO:0000313" key="2">
    <source>
        <dbReference type="EMBL" id="CAG6600706.1"/>
    </source>
</evidence>
<name>A0A8D8L8P7_CULPI</name>
<dbReference type="EMBL" id="HBUE01345939">
    <property type="protein sequence ID" value="CAG6600706.1"/>
    <property type="molecule type" value="Transcribed_RNA"/>
</dbReference>
<accession>A0A8D8L8P7</accession>
<feature type="compositionally biased region" description="Low complexity" evidence="1">
    <location>
        <begin position="67"/>
        <end position="77"/>
    </location>
</feature>
<organism evidence="2">
    <name type="scientific">Culex pipiens</name>
    <name type="common">House mosquito</name>
    <dbReference type="NCBI Taxonomy" id="7175"/>
    <lineage>
        <taxon>Eukaryota</taxon>
        <taxon>Metazoa</taxon>
        <taxon>Ecdysozoa</taxon>
        <taxon>Arthropoda</taxon>
        <taxon>Hexapoda</taxon>
        <taxon>Insecta</taxon>
        <taxon>Pterygota</taxon>
        <taxon>Neoptera</taxon>
        <taxon>Endopterygota</taxon>
        <taxon>Diptera</taxon>
        <taxon>Nematocera</taxon>
        <taxon>Culicoidea</taxon>
        <taxon>Culicidae</taxon>
        <taxon>Culicinae</taxon>
        <taxon>Culicini</taxon>
        <taxon>Culex</taxon>
        <taxon>Culex</taxon>
    </lineage>
</organism>
<feature type="compositionally biased region" description="Basic and acidic residues" evidence="1">
    <location>
        <begin position="57"/>
        <end position="66"/>
    </location>
</feature>
<evidence type="ECO:0000256" key="1">
    <source>
        <dbReference type="SAM" id="MobiDB-lite"/>
    </source>
</evidence>
<proteinExistence type="predicted"/>
<dbReference type="EMBL" id="HBUE01238961">
    <property type="protein sequence ID" value="CAG6548480.1"/>
    <property type="molecule type" value="Transcribed_RNA"/>
</dbReference>
<dbReference type="EMBL" id="HBUE01238962">
    <property type="protein sequence ID" value="CAG6548482.1"/>
    <property type="molecule type" value="Transcribed_RNA"/>
</dbReference>
<feature type="region of interest" description="Disordered" evidence="1">
    <location>
        <begin position="57"/>
        <end position="107"/>
    </location>
</feature>
<reference evidence="2" key="1">
    <citation type="submission" date="2021-05" db="EMBL/GenBank/DDBJ databases">
        <authorList>
            <person name="Alioto T."/>
            <person name="Alioto T."/>
            <person name="Gomez Garrido J."/>
        </authorList>
    </citation>
    <scope>NUCLEOTIDE SEQUENCE</scope>
</reference>